<evidence type="ECO:0000313" key="3">
    <source>
        <dbReference type="Proteomes" id="UP001597048"/>
    </source>
</evidence>
<feature type="domain" description="RecF/RecN/SMC N-terminal" evidence="1">
    <location>
        <begin position="157"/>
        <end position="755"/>
    </location>
</feature>
<dbReference type="CDD" id="cd00267">
    <property type="entry name" value="ABC_ATPase"/>
    <property type="match status" value="1"/>
</dbReference>
<organism evidence="2 3">
    <name type="scientific">Oceanisphaera ostreae</name>
    <dbReference type="NCBI Taxonomy" id="914151"/>
    <lineage>
        <taxon>Bacteria</taxon>
        <taxon>Pseudomonadati</taxon>
        <taxon>Pseudomonadota</taxon>
        <taxon>Gammaproteobacteria</taxon>
        <taxon>Aeromonadales</taxon>
        <taxon>Aeromonadaceae</taxon>
        <taxon>Oceanisphaera</taxon>
    </lineage>
</organism>
<evidence type="ECO:0000259" key="1">
    <source>
        <dbReference type="Pfam" id="PF02463"/>
    </source>
</evidence>
<dbReference type="PANTHER" id="PTHR32182">
    <property type="entry name" value="DNA REPLICATION AND REPAIR PROTEIN RECF"/>
    <property type="match status" value="1"/>
</dbReference>
<accession>A0ABW3KKS0</accession>
<comment type="caution">
    <text evidence="2">The sequence shown here is derived from an EMBL/GenBank/DDBJ whole genome shotgun (WGS) entry which is preliminary data.</text>
</comment>
<dbReference type="SUPFAM" id="SSF52540">
    <property type="entry name" value="P-loop containing nucleoside triphosphate hydrolases"/>
    <property type="match status" value="1"/>
</dbReference>
<sequence>MALIVKRLVINNFKIFESLDLSVESDHLIVLDGPNGFGKSSFFDALELLLTGSIRRYIELETLTIDGRSLKPGCPWLYNQAKAGAWLSIRAEVMINEQTKFLERAACKVDLDRNKGLKGLKLPLYELSTLEADRSAAIPDEESYLSELLGAEYKRDFELFHYVEQEENTRLLKQKEKDRQQQIAHLFEIGEIQQRINNINQSHTKIGKLCGPQQKREVTDLESKWAKAKQQLLPDEEPVGYQRLVEMTNQSWDREIVEYEVEQFEEWLSPDGELFRIGRFIKYFSQYENQLYNDALARKLLPQPELQQRMLTFVHRVPHLQMWKQEVLQYDAAERIIIAFQDVLEAVKNNKLILPSSLTALLPDTVTPSEFEHQVTLLKQQITSADKLDKSLVGLVLMREQLVRAFKQFHLHGGATESCPTCGHNWESFDVLLEEIEKQGETLKLLAEQQDSQLAQQLADFKLTCQDPVEQKLSYYLQQQQGKVAYKRQLVTFSQEQIFWLDSYAKQLTKEGIEFQDLLLKNYDLNAELPLPALELRVRSKFKPVDESCLYPDFDHLYTEVFKKDPSAVKQVKYSQIENKITYLRQQQSLASSKYAIACGLSYKKANQEVKSATKLKKHLRRLKDIYESEKKSYLESIVKEIEILFHIYSGRLMQSYQQGLGIFIENDGNSIAFHEKPGQDHDVVFSMSSGQLSALVLSFTLALNQRYAKHTLLLIDDPVQTLDEINVAGFVELLRTEFASRQVIISTHEDHMSAYFRYKYKKFGMPVGRINFMEQARAAIDIE</sequence>
<dbReference type="Pfam" id="PF02463">
    <property type="entry name" value="SMC_N"/>
    <property type="match status" value="1"/>
</dbReference>
<evidence type="ECO:0000313" key="2">
    <source>
        <dbReference type="EMBL" id="MFD1009437.1"/>
    </source>
</evidence>
<name>A0ABW3KKS0_9GAMM</name>
<protein>
    <submittedName>
        <fullName evidence="2">AAA family ATPase</fullName>
    </submittedName>
</protein>
<dbReference type="PANTHER" id="PTHR32182:SF19">
    <property type="entry name" value="HOMOLOGY WITH RECF PROTEIN"/>
    <property type="match status" value="1"/>
</dbReference>
<dbReference type="Gene3D" id="3.40.50.300">
    <property type="entry name" value="P-loop containing nucleotide triphosphate hydrolases"/>
    <property type="match status" value="2"/>
</dbReference>
<reference evidence="3" key="1">
    <citation type="journal article" date="2019" name="Int. J. Syst. Evol. Microbiol.">
        <title>The Global Catalogue of Microorganisms (GCM) 10K type strain sequencing project: providing services to taxonomists for standard genome sequencing and annotation.</title>
        <authorList>
            <consortium name="The Broad Institute Genomics Platform"/>
            <consortium name="The Broad Institute Genome Sequencing Center for Infectious Disease"/>
            <person name="Wu L."/>
            <person name="Ma J."/>
        </authorList>
    </citation>
    <scope>NUCLEOTIDE SEQUENCE [LARGE SCALE GENOMIC DNA]</scope>
    <source>
        <strain evidence="3">CCUG 60525</strain>
    </source>
</reference>
<dbReference type="EMBL" id="JBHTJS010000060">
    <property type="protein sequence ID" value="MFD1009437.1"/>
    <property type="molecule type" value="Genomic_DNA"/>
</dbReference>
<dbReference type="InterPro" id="IPR027417">
    <property type="entry name" value="P-loop_NTPase"/>
</dbReference>
<keyword evidence="3" id="KW-1185">Reference proteome</keyword>
<dbReference type="Proteomes" id="UP001597048">
    <property type="component" value="Unassembled WGS sequence"/>
</dbReference>
<dbReference type="RefSeq" id="WP_379559468.1">
    <property type="nucleotide sequence ID" value="NZ_JBHTJS010000060.1"/>
</dbReference>
<proteinExistence type="predicted"/>
<dbReference type="InterPro" id="IPR003395">
    <property type="entry name" value="RecF/RecN/SMC_N"/>
</dbReference>
<gene>
    <name evidence="2" type="ORF">ACFQ1C_14910</name>
</gene>